<accession>A0A6J2UHB7</accession>
<proteinExistence type="predicted"/>
<evidence type="ECO:0000256" key="1">
    <source>
        <dbReference type="SAM" id="SignalP"/>
    </source>
</evidence>
<dbReference type="RefSeq" id="XP_030387836.1">
    <property type="nucleotide sequence ID" value="XM_030531976.1"/>
</dbReference>
<evidence type="ECO:0000313" key="3">
    <source>
        <dbReference type="RefSeq" id="XP_030387836.1"/>
    </source>
</evidence>
<feature type="signal peptide" evidence="1">
    <location>
        <begin position="1"/>
        <end position="19"/>
    </location>
</feature>
<gene>
    <name evidence="3" type="primary">LOC115634316</name>
</gene>
<dbReference type="GeneID" id="115634316"/>
<name>A0A6J2UHB7_DROLE</name>
<feature type="chain" id="PRO_5026897927" evidence="1">
    <location>
        <begin position="20"/>
        <end position="115"/>
    </location>
</feature>
<reference evidence="3" key="1">
    <citation type="submission" date="2025-08" db="UniProtKB">
        <authorList>
            <consortium name="RefSeq"/>
        </authorList>
    </citation>
    <scope>IDENTIFICATION</scope>
    <source>
        <strain evidence="3">11010-0011.00</strain>
        <tissue evidence="3">Whole body</tissue>
    </source>
</reference>
<evidence type="ECO:0000313" key="2">
    <source>
        <dbReference type="Proteomes" id="UP000504634"/>
    </source>
</evidence>
<dbReference type="AlphaFoldDB" id="A0A6J2UHB7"/>
<dbReference type="OrthoDB" id="7830973at2759"/>
<dbReference type="Proteomes" id="UP000504634">
    <property type="component" value="Unplaced"/>
</dbReference>
<keyword evidence="1" id="KW-0732">Signal</keyword>
<keyword evidence="2" id="KW-1185">Reference proteome</keyword>
<protein>
    <submittedName>
        <fullName evidence="3">Uncharacterized protein LOC115634316</fullName>
    </submittedName>
</protein>
<organism evidence="2 3">
    <name type="scientific">Drosophila lebanonensis</name>
    <name type="common">Fruit fly</name>
    <name type="synonym">Scaptodrosophila lebanonensis</name>
    <dbReference type="NCBI Taxonomy" id="7225"/>
    <lineage>
        <taxon>Eukaryota</taxon>
        <taxon>Metazoa</taxon>
        <taxon>Ecdysozoa</taxon>
        <taxon>Arthropoda</taxon>
        <taxon>Hexapoda</taxon>
        <taxon>Insecta</taxon>
        <taxon>Pterygota</taxon>
        <taxon>Neoptera</taxon>
        <taxon>Endopterygota</taxon>
        <taxon>Diptera</taxon>
        <taxon>Brachycera</taxon>
        <taxon>Muscomorpha</taxon>
        <taxon>Ephydroidea</taxon>
        <taxon>Drosophilidae</taxon>
        <taxon>Scaptodrosophila</taxon>
    </lineage>
</organism>
<sequence length="115" mass="12803">MQYTIAIAIALTAFTLCHAAPAPTPPMNQGFAFVSDKDITGQQLRQKRASQEYYQGDYFICYPSSAVYGNNNSGGQHRRSGEFPQVRRSGVISTLEERIARADRERAAYTDSYGK</sequence>